<evidence type="ECO:0000313" key="4">
    <source>
        <dbReference type="EMBL" id="KAJ3641684.1"/>
    </source>
</evidence>
<feature type="region of interest" description="Disordered" evidence="2">
    <location>
        <begin position="624"/>
        <end position="671"/>
    </location>
</feature>
<dbReference type="InterPro" id="IPR035897">
    <property type="entry name" value="Toll_tir_struct_dom_sf"/>
</dbReference>
<feature type="compositionally biased region" description="Low complexity" evidence="2">
    <location>
        <begin position="624"/>
        <end position="645"/>
    </location>
</feature>
<reference evidence="4" key="1">
    <citation type="journal article" date="2023" name="G3 (Bethesda)">
        <title>Whole genome assemblies of Zophobas morio and Tenebrio molitor.</title>
        <authorList>
            <person name="Kaur S."/>
            <person name="Stinson S.A."/>
            <person name="diCenzo G.C."/>
        </authorList>
    </citation>
    <scope>NUCLEOTIDE SEQUENCE</scope>
    <source>
        <strain evidence="4">QUZm001</strain>
    </source>
</reference>
<evidence type="ECO:0000259" key="3">
    <source>
        <dbReference type="PROSITE" id="PS51376"/>
    </source>
</evidence>
<proteinExistence type="predicted"/>
<evidence type="ECO:0000256" key="2">
    <source>
        <dbReference type="SAM" id="MobiDB-lite"/>
    </source>
</evidence>
<keyword evidence="1" id="KW-0175">Coiled coil</keyword>
<dbReference type="PANTHER" id="PTHR16267:SF11">
    <property type="entry name" value="STUMPS, ISOFORM E"/>
    <property type="match status" value="1"/>
</dbReference>
<keyword evidence="5" id="KW-1185">Reference proteome</keyword>
<dbReference type="PANTHER" id="PTHR16267">
    <property type="entry name" value="BANK1/PIK3AP1 FAMILY MEMBER"/>
    <property type="match status" value="1"/>
</dbReference>
<protein>
    <recommendedName>
        <fullName evidence="3">DBB domain-containing protein</fullName>
    </recommendedName>
</protein>
<accession>A0AA38HUZ6</accession>
<dbReference type="GO" id="GO:0005068">
    <property type="term" value="F:transmembrane receptor protein tyrosine kinase adaptor activity"/>
    <property type="evidence" value="ECO:0007669"/>
    <property type="project" value="TreeGrafter"/>
</dbReference>
<evidence type="ECO:0000256" key="1">
    <source>
        <dbReference type="SAM" id="Coils"/>
    </source>
</evidence>
<name>A0AA38HUZ6_9CUCU</name>
<feature type="compositionally biased region" description="Basic and acidic residues" evidence="2">
    <location>
        <begin position="654"/>
        <end position="671"/>
    </location>
</feature>
<dbReference type="InterPro" id="IPR017893">
    <property type="entry name" value="DBB_domain"/>
</dbReference>
<dbReference type="Gene3D" id="1.25.40.20">
    <property type="entry name" value="Ankyrin repeat-containing domain"/>
    <property type="match status" value="1"/>
</dbReference>
<comment type="caution">
    <text evidence="4">The sequence shown here is derived from an EMBL/GenBank/DDBJ whole genome shotgun (WGS) entry which is preliminary data.</text>
</comment>
<dbReference type="InterPro" id="IPR052446">
    <property type="entry name" value="B-cell_PI3K-Signaling_Adptrs"/>
</dbReference>
<dbReference type="SUPFAM" id="SSF48403">
    <property type="entry name" value="Ankyrin repeat"/>
    <property type="match status" value="1"/>
</dbReference>
<organism evidence="4 5">
    <name type="scientific">Zophobas morio</name>
    <dbReference type="NCBI Taxonomy" id="2755281"/>
    <lineage>
        <taxon>Eukaryota</taxon>
        <taxon>Metazoa</taxon>
        <taxon>Ecdysozoa</taxon>
        <taxon>Arthropoda</taxon>
        <taxon>Hexapoda</taxon>
        <taxon>Insecta</taxon>
        <taxon>Pterygota</taxon>
        <taxon>Neoptera</taxon>
        <taxon>Endopterygota</taxon>
        <taxon>Coleoptera</taxon>
        <taxon>Polyphaga</taxon>
        <taxon>Cucujiformia</taxon>
        <taxon>Tenebrionidae</taxon>
        <taxon>Zophobas</taxon>
    </lineage>
</organism>
<feature type="coiled-coil region" evidence="1">
    <location>
        <begin position="551"/>
        <end position="585"/>
    </location>
</feature>
<dbReference type="InterPro" id="IPR036770">
    <property type="entry name" value="Ankyrin_rpt-contain_sf"/>
</dbReference>
<evidence type="ECO:0000313" key="5">
    <source>
        <dbReference type="Proteomes" id="UP001168821"/>
    </source>
</evidence>
<gene>
    <name evidence="4" type="ORF">Zmor_028167</name>
</gene>
<dbReference type="Proteomes" id="UP001168821">
    <property type="component" value="Unassembled WGS sequence"/>
</dbReference>
<dbReference type="Pfam" id="PF14545">
    <property type="entry name" value="DBB"/>
    <property type="match status" value="1"/>
</dbReference>
<dbReference type="AlphaFoldDB" id="A0AA38HUZ6"/>
<feature type="domain" description="DBB" evidence="3">
    <location>
        <begin position="199"/>
        <end position="336"/>
    </location>
</feature>
<dbReference type="GO" id="GO:0005829">
    <property type="term" value="C:cytosol"/>
    <property type="evidence" value="ECO:0007669"/>
    <property type="project" value="TreeGrafter"/>
</dbReference>
<sequence length="772" mass="87875">MWHEGEDSSDSEGEEYQAFVGRGVIKKPANMDDILIVSLQSSDAATLWADYFTNYFQQISKANKKPFKIQHMLLENCLLESKEDPKLVAERATNVKLQLVVVCPSFLEFVAEHPEKCSNLGKLLLGDRTLALLLGVSDGDLTDLHRRIFPTYFQWQRLSVGQDQDENFTKEFLGHAMSILSRIWKQQTSGTQEKSYFSVSPKKIRQGQNSVFILLTYPLQKEDILKVSIERNNEIFEVKTVKRRNPYTVKISVPNNLTEVTAIVNILVEKNGSIVGSRPIKCESRLRELEQILRLTNNPIEFMCQTLGFNPSCKEQLDNWLLQAFQRNLPAHFNLLANHETPFAAAVHAHKHSHEEHPTLLHFAAKFGFEKLALQLLDCPGADIAYDIKNVYDMTPAEIAESNGHPELAATLKGYMNMNEFTNMYAKLKEISLNTSKIDEDSYITPKAIEELYKICPPPRPVEDLSTPTTPINEYGYMAMNPPVKLSVEKEPRTPSPKPPKNPTLKTEIPQINIVYEDKVQKELLEIINDFKNNVHSIAQVEKLVEEWKNRNDVQKSFKEKQEQLKEMRMKYDKIQQELKSSMKKATPFDRVKKLFTRHRSREEKHEISSPVLTSPSIVAIQSQRPISSLSTSSSGSSGRMSTISGCSVGDSGTHSDNEDRKNMLGSHNEDDFRNVMNKAALEMNYTPVPAPKPVKTGMFVNRTHLFETIEEKPVARPDTLPVSEEYYIQFPPSGLPVAGATNENEQQYMNVSAVTSEDDHEYMNFKVMTKR</sequence>
<dbReference type="EMBL" id="JALNTZ010000009">
    <property type="protein sequence ID" value="KAJ3641684.1"/>
    <property type="molecule type" value="Genomic_DNA"/>
</dbReference>
<dbReference type="Gene3D" id="3.40.50.10140">
    <property type="entry name" value="Toll/interleukin-1 receptor homology (TIR) domain"/>
    <property type="match status" value="1"/>
</dbReference>
<dbReference type="PROSITE" id="PS51376">
    <property type="entry name" value="DBB"/>
    <property type="match status" value="1"/>
</dbReference>
<dbReference type="GO" id="GO:0005104">
    <property type="term" value="F:fibroblast growth factor receptor binding"/>
    <property type="evidence" value="ECO:0007669"/>
    <property type="project" value="TreeGrafter"/>
</dbReference>
<dbReference type="SMART" id="SM01282">
    <property type="entry name" value="DBB"/>
    <property type="match status" value="1"/>
</dbReference>